<dbReference type="GeneID" id="68612113"/>
<accession>A0AAV3UER1</accession>
<dbReference type="AlphaFoldDB" id="A0AAV3UER1"/>
<evidence type="ECO:0000313" key="2">
    <source>
        <dbReference type="EMBL" id="GAA5046234.1"/>
    </source>
</evidence>
<sequence length="188" mass="20376">MNRRELLACGYGVLSVGLAGCLDSVGVGEDNTTEHTATESTSSATATRTTQPGTEQLLLQNSDSEAREMSVTVIRQSGEEETLIDASYEVPSEYILEFTDLLEHGQEYRFELTTGEGKSVTKTLAAESCSDDQYNSSGDRSILIWVAGNPGVRYKECDVLLPPKYTRSSADQHEISDSEAEATTTTTT</sequence>
<keyword evidence="3" id="KW-1185">Reference proteome</keyword>
<organism evidence="2 3">
    <name type="scientific">Haladaptatus pallidirubidus</name>
    <dbReference type="NCBI Taxonomy" id="1008152"/>
    <lineage>
        <taxon>Archaea</taxon>
        <taxon>Methanobacteriati</taxon>
        <taxon>Methanobacteriota</taxon>
        <taxon>Stenosarchaea group</taxon>
        <taxon>Halobacteria</taxon>
        <taxon>Halobacteriales</taxon>
        <taxon>Haladaptataceae</taxon>
        <taxon>Haladaptatus</taxon>
    </lineage>
</organism>
<proteinExistence type="predicted"/>
<protein>
    <submittedName>
        <fullName evidence="2">Uncharacterized protein</fullName>
    </submittedName>
</protein>
<evidence type="ECO:0000313" key="3">
    <source>
        <dbReference type="Proteomes" id="UP001501729"/>
    </source>
</evidence>
<dbReference type="PROSITE" id="PS51257">
    <property type="entry name" value="PROKAR_LIPOPROTEIN"/>
    <property type="match status" value="1"/>
</dbReference>
<name>A0AAV3UER1_9EURY</name>
<dbReference type="Proteomes" id="UP001501729">
    <property type="component" value="Unassembled WGS sequence"/>
</dbReference>
<comment type="caution">
    <text evidence="2">The sequence shown here is derived from an EMBL/GenBank/DDBJ whole genome shotgun (WGS) entry which is preliminary data.</text>
</comment>
<feature type="region of interest" description="Disordered" evidence="1">
    <location>
        <begin position="168"/>
        <end position="188"/>
    </location>
</feature>
<dbReference type="RefSeq" id="WP_227776305.1">
    <property type="nucleotide sequence ID" value="NZ_BAABKX010000001.1"/>
</dbReference>
<gene>
    <name evidence="2" type="ORF">GCM10025751_15240</name>
</gene>
<dbReference type="EMBL" id="BAABKX010000001">
    <property type="protein sequence ID" value="GAA5046234.1"/>
    <property type="molecule type" value="Genomic_DNA"/>
</dbReference>
<reference evidence="2 3" key="1">
    <citation type="journal article" date="2019" name="Int. J. Syst. Evol. Microbiol.">
        <title>The Global Catalogue of Microorganisms (GCM) 10K type strain sequencing project: providing services to taxonomists for standard genome sequencing and annotation.</title>
        <authorList>
            <consortium name="The Broad Institute Genomics Platform"/>
            <consortium name="The Broad Institute Genome Sequencing Center for Infectious Disease"/>
            <person name="Wu L."/>
            <person name="Ma J."/>
        </authorList>
    </citation>
    <scope>NUCLEOTIDE SEQUENCE [LARGE SCALE GENOMIC DNA]</scope>
    <source>
        <strain evidence="2 3">JCM 17504</strain>
    </source>
</reference>
<evidence type="ECO:0000256" key="1">
    <source>
        <dbReference type="SAM" id="MobiDB-lite"/>
    </source>
</evidence>